<dbReference type="AlphaFoldDB" id="A0A914XGK8"/>
<dbReference type="SUPFAM" id="SSF52047">
    <property type="entry name" value="RNI-like"/>
    <property type="match status" value="1"/>
</dbReference>
<sequence length="225" mass="25398">MLRRCWHCHHHVRHSVYRQSRTIFDDIRMAATKKVADYFYNSYDEKRVAEVGPDLACAEWLMKCGATSVRLSDGRVVDSLRQLKSVIKPDTPVLINAIDASDSAISESGFAYFKGCAGIATLKLNFCDFVTNDCIRRLEPLKNSLTDLEIVTNGNISDQAAYWLVKLTNLRRLHLYFLPCVHDRTGMLRKLKVGLPQCQISFPKLDRVGYGYGSEKDSAAGESKS</sequence>
<name>A0A914XGK8_9BILA</name>
<dbReference type="Gene3D" id="3.80.10.10">
    <property type="entry name" value="Ribonuclease Inhibitor"/>
    <property type="match status" value="1"/>
</dbReference>
<proteinExistence type="predicted"/>
<dbReference type="InterPro" id="IPR032675">
    <property type="entry name" value="LRR_dom_sf"/>
</dbReference>
<reference evidence="2" key="1">
    <citation type="submission" date="2022-11" db="UniProtKB">
        <authorList>
            <consortium name="WormBaseParasite"/>
        </authorList>
    </citation>
    <scope>IDENTIFICATION</scope>
</reference>
<protein>
    <submittedName>
        <fullName evidence="2">ATP synthase subunit s, mitochondrial</fullName>
    </submittedName>
</protein>
<evidence type="ECO:0000313" key="1">
    <source>
        <dbReference type="Proteomes" id="UP000887566"/>
    </source>
</evidence>
<accession>A0A914XGK8</accession>
<keyword evidence="1" id="KW-1185">Reference proteome</keyword>
<organism evidence="1 2">
    <name type="scientific">Plectus sambesii</name>
    <dbReference type="NCBI Taxonomy" id="2011161"/>
    <lineage>
        <taxon>Eukaryota</taxon>
        <taxon>Metazoa</taxon>
        <taxon>Ecdysozoa</taxon>
        <taxon>Nematoda</taxon>
        <taxon>Chromadorea</taxon>
        <taxon>Plectida</taxon>
        <taxon>Plectina</taxon>
        <taxon>Plectoidea</taxon>
        <taxon>Plectidae</taxon>
        <taxon>Plectus</taxon>
    </lineage>
</organism>
<dbReference type="Proteomes" id="UP000887566">
    <property type="component" value="Unplaced"/>
</dbReference>
<evidence type="ECO:0000313" key="2">
    <source>
        <dbReference type="WBParaSite" id="PSAMB.scaffold8028size6743.g30878.t1"/>
    </source>
</evidence>
<dbReference type="WBParaSite" id="PSAMB.scaffold8028size6743.g30878.t1">
    <property type="protein sequence ID" value="PSAMB.scaffold8028size6743.g30878.t1"/>
    <property type="gene ID" value="PSAMB.scaffold8028size6743.g30878"/>
</dbReference>